<reference evidence="2 3" key="1">
    <citation type="submission" date="2019-10" db="EMBL/GenBank/DDBJ databases">
        <authorList>
            <person name="Blom J."/>
        </authorList>
    </citation>
    <scope>NUCLEOTIDE SEQUENCE [LARGE SCALE GENOMIC DNA]</scope>
    <source>
        <strain evidence="2 3">ES3154-GLU</strain>
    </source>
</reference>
<keyword evidence="1" id="KW-0472">Membrane</keyword>
<feature type="transmembrane region" description="Helical" evidence="1">
    <location>
        <begin position="87"/>
        <end position="108"/>
    </location>
</feature>
<dbReference type="Proteomes" id="UP000419017">
    <property type="component" value="Unassembled WGS sequence"/>
</dbReference>
<feature type="transmembrane region" description="Helical" evidence="1">
    <location>
        <begin position="63"/>
        <end position="80"/>
    </location>
</feature>
<gene>
    <name evidence="2" type="ORF">OMES3154_01139</name>
</gene>
<dbReference type="Pfam" id="PF05437">
    <property type="entry name" value="AzlD"/>
    <property type="match status" value="1"/>
</dbReference>
<evidence type="ECO:0000313" key="3">
    <source>
        <dbReference type="Proteomes" id="UP000419017"/>
    </source>
</evidence>
<protein>
    <submittedName>
        <fullName evidence="2">Branched-chain amino acid transport</fullName>
    </submittedName>
</protein>
<evidence type="ECO:0000313" key="2">
    <source>
        <dbReference type="EMBL" id="VWL85853.1"/>
    </source>
</evidence>
<keyword evidence="1" id="KW-0812">Transmembrane</keyword>
<keyword evidence="3" id="KW-1185">Reference proteome</keyword>
<name>A0A6I8MAP7_9FUSO</name>
<proteinExistence type="predicted"/>
<dbReference type="InterPro" id="IPR008407">
    <property type="entry name" value="Brnchd-chn_aa_trnsp_AzlD"/>
</dbReference>
<organism evidence="2 3">
    <name type="scientific">Oceanivirga miroungae</name>
    <dbReference type="NCBI Taxonomy" id="1130046"/>
    <lineage>
        <taxon>Bacteria</taxon>
        <taxon>Fusobacteriati</taxon>
        <taxon>Fusobacteriota</taxon>
        <taxon>Fusobacteriia</taxon>
        <taxon>Fusobacteriales</taxon>
        <taxon>Leptotrichiaceae</taxon>
        <taxon>Oceanivirga</taxon>
    </lineage>
</organism>
<sequence length="109" mass="12279">MANKDVYILIVVVGIITMLFRILPVYIKVNDENEYVETFFEILPISIISVLVFPEIFTAMGTSLFDIGLSIFAMFVVIIMTIKKLSLAHIAIGSVILILILRGMYFGIF</sequence>
<dbReference type="RefSeq" id="WP_156683819.1">
    <property type="nucleotide sequence ID" value="NZ_CABWIB010000001.1"/>
</dbReference>
<accession>A0A6I8MAP7</accession>
<dbReference type="EMBL" id="CABWIB010000001">
    <property type="protein sequence ID" value="VWL85853.1"/>
    <property type="molecule type" value="Genomic_DNA"/>
</dbReference>
<dbReference type="AlphaFoldDB" id="A0A6I8MAP7"/>
<evidence type="ECO:0000256" key="1">
    <source>
        <dbReference type="SAM" id="Phobius"/>
    </source>
</evidence>
<feature type="transmembrane region" description="Helical" evidence="1">
    <location>
        <begin position="6"/>
        <end position="27"/>
    </location>
</feature>
<keyword evidence="1" id="KW-1133">Transmembrane helix</keyword>